<dbReference type="Proteomes" id="UP000018922">
    <property type="component" value="Chromosome I"/>
</dbReference>
<name>V6F761_MAGGM</name>
<evidence type="ECO:0000313" key="2">
    <source>
        <dbReference type="EMBL" id="CDL00313.1"/>
    </source>
</evidence>
<sequence length="54" mass="5636">MPAFSDALLMVALLCWADWTVPVAAVPDVTVEVVADATPPTDATLLTVPLLRSA</sequence>
<keyword evidence="3" id="KW-1185">Reference proteome</keyword>
<protein>
    <recommendedName>
        <fullName evidence="4">Secreted protein</fullName>
    </recommendedName>
</protein>
<keyword evidence="1" id="KW-0732">Signal</keyword>
<accession>V6F761</accession>
<gene>
    <name evidence="2" type="ordered locus">MGMSRv2__3097</name>
</gene>
<dbReference type="EMBL" id="HG794546">
    <property type="protein sequence ID" value="CDL00313.1"/>
    <property type="molecule type" value="Genomic_DNA"/>
</dbReference>
<evidence type="ECO:0000256" key="1">
    <source>
        <dbReference type="SAM" id="SignalP"/>
    </source>
</evidence>
<proteinExistence type="predicted"/>
<feature type="chain" id="PRO_5004745501" description="Secreted protein" evidence="1">
    <location>
        <begin position="18"/>
        <end position="54"/>
    </location>
</feature>
<dbReference type="AlphaFoldDB" id="V6F761"/>
<dbReference type="KEGG" id="mgy:MGMSRv2__3097"/>
<reference evidence="2 3" key="1">
    <citation type="journal article" date="2014" name="Genome Announc.">
        <title>Complete genome sequence of Magnetospirillum gryphiswaldense MSR-1.</title>
        <authorList>
            <person name="Wang X."/>
            <person name="Wang Q."/>
            <person name="Zhang W."/>
            <person name="Wang Y."/>
            <person name="Li L."/>
            <person name="Wen T."/>
            <person name="Zhang T."/>
            <person name="Zhang Y."/>
            <person name="Xu J."/>
            <person name="Hu J."/>
            <person name="Li S."/>
            <person name="Liu L."/>
            <person name="Liu J."/>
            <person name="Jiang W."/>
            <person name="Tian J."/>
            <person name="Li Y."/>
            <person name="Schuler D."/>
            <person name="Wang L."/>
            <person name="Li J."/>
        </authorList>
    </citation>
    <scope>NUCLEOTIDE SEQUENCE [LARGE SCALE GENOMIC DNA]</scope>
    <source>
        <strain evidence="3">DSM 6361 / JCM 21280 / NBRC 15271 / MSR-1</strain>
    </source>
</reference>
<feature type="signal peptide" evidence="1">
    <location>
        <begin position="1"/>
        <end position="17"/>
    </location>
</feature>
<evidence type="ECO:0000313" key="3">
    <source>
        <dbReference type="Proteomes" id="UP000018922"/>
    </source>
</evidence>
<dbReference type="HOGENOM" id="CLU_3045066_0_0_5"/>
<evidence type="ECO:0008006" key="4">
    <source>
        <dbReference type="Google" id="ProtNLM"/>
    </source>
</evidence>
<organism evidence="2 3">
    <name type="scientific">Magnetospirillum gryphiswaldense (strain DSM 6361 / JCM 21280 / NBRC 15271 / MSR-1)</name>
    <dbReference type="NCBI Taxonomy" id="431944"/>
    <lineage>
        <taxon>Bacteria</taxon>
        <taxon>Pseudomonadati</taxon>
        <taxon>Pseudomonadota</taxon>
        <taxon>Alphaproteobacteria</taxon>
        <taxon>Rhodospirillales</taxon>
        <taxon>Rhodospirillaceae</taxon>
        <taxon>Magnetospirillum</taxon>
    </lineage>
</organism>